<dbReference type="RefSeq" id="WP_281862241.1">
    <property type="nucleotide sequence ID" value="NZ_AP027071.1"/>
</dbReference>
<keyword evidence="2" id="KW-0614">Plasmid</keyword>
<keyword evidence="3" id="KW-1185">Reference proteome</keyword>
<dbReference type="Proteomes" id="UP001317516">
    <property type="component" value="Plasmid p100"/>
</dbReference>
<organism evidence="2 3">
    <name type="scientific">Candidatus Borrelia fainii</name>
    <dbReference type="NCBI Taxonomy" id="2518322"/>
    <lineage>
        <taxon>Bacteria</taxon>
        <taxon>Pseudomonadati</taxon>
        <taxon>Spirochaetota</taxon>
        <taxon>Spirochaetia</taxon>
        <taxon>Spirochaetales</taxon>
        <taxon>Borreliaceae</taxon>
        <taxon>Borrelia</taxon>
    </lineage>
</organism>
<name>A0ABM8DLB1_9SPIR</name>
<evidence type="ECO:0000313" key="3">
    <source>
        <dbReference type="Proteomes" id="UP001317516"/>
    </source>
</evidence>
<feature type="coiled-coil region" evidence="1">
    <location>
        <begin position="108"/>
        <end position="135"/>
    </location>
</feature>
<evidence type="ECO:0000313" key="2">
    <source>
        <dbReference type="EMBL" id="BDU63377.1"/>
    </source>
</evidence>
<keyword evidence="1" id="KW-0175">Coiled coil</keyword>
<dbReference type="EMBL" id="AP027071">
    <property type="protein sequence ID" value="BDU63377.1"/>
    <property type="molecule type" value="Genomic_DNA"/>
</dbReference>
<sequence>MTFKNREVKYNILFKSNLSTADIAKVLDVSESTVLKVKLNILGEIASGLGNTETPSMSSSDVDMDTLARDTTCEAYKLEGERDSFYKSFYSIANSYVSSHFKYKQLTLRSAFKKLIDVNEEILNLEREISNSDDKNLCKKLELDLRQKIYKRDRISRELILNDMREDYECLVKLKEIFDKGLKLG</sequence>
<reference evidence="2 3" key="1">
    <citation type="submission" date="2022-11" db="EMBL/GenBank/DDBJ databases">
        <title>Genome sequence of clinical isolate of the human pathogenic Borrelia fainii.</title>
        <authorList>
            <person name="Itokawa K."/>
            <person name="Sato K."/>
            <person name="Qiu Y."/>
        </authorList>
    </citation>
    <scope>NUCLEOTIDE SEQUENCE [LARGE SCALE GENOMIC DNA]</scope>
    <source>
        <strain evidence="2 3">Qtaro</strain>
        <plasmid evidence="2 3">p100</plasmid>
    </source>
</reference>
<proteinExistence type="predicted"/>
<protein>
    <submittedName>
        <fullName evidence="2">Uncharacterized protein</fullName>
    </submittedName>
</protein>
<gene>
    <name evidence="2" type="ORF">BOFE_09170</name>
</gene>
<accession>A0ABM8DLB1</accession>
<geneLocation type="plasmid" evidence="2 3">
    <name>p100</name>
</geneLocation>
<evidence type="ECO:0000256" key="1">
    <source>
        <dbReference type="SAM" id="Coils"/>
    </source>
</evidence>